<dbReference type="InterPro" id="IPR000719">
    <property type="entry name" value="Prot_kinase_dom"/>
</dbReference>
<evidence type="ECO:0000259" key="7">
    <source>
        <dbReference type="PROSITE" id="PS50011"/>
    </source>
</evidence>
<comment type="caution">
    <text evidence="8">The sequence shown here is derived from an EMBL/GenBank/DDBJ whole genome shotgun (WGS) entry which is preliminary data.</text>
</comment>
<dbReference type="InterPro" id="IPR036962">
    <property type="entry name" value="Glyco_hydro_3_N_sf"/>
</dbReference>
<dbReference type="InterPro" id="IPR017853">
    <property type="entry name" value="GH"/>
</dbReference>
<evidence type="ECO:0000313" key="8">
    <source>
        <dbReference type="EMBL" id="KAG5385621.1"/>
    </source>
</evidence>
<feature type="domain" description="Protein kinase" evidence="7">
    <location>
        <begin position="111"/>
        <end position="378"/>
    </location>
</feature>
<gene>
    <name evidence="8" type="primary">A09g515720.1_BraROA</name>
    <name evidence="8" type="ORF">IGI04_037091</name>
</gene>
<dbReference type="SUPFAM" id="SSF56112">
    <property type="entry name" value="Protein kinase-like (PK-like)"/>
    <property type="match status" value="1"/>
</dbReference>
<keyword evidence="3" id="KW-0547">Nucleotide-binding</keyword>
<keyword evidence="6" id="KW-0067">ATP-binding</keyword>
<evidence type="ECO:0000313" key="9">
    <source>
        <dbReference type="Proteomes" id="UP000823674"/>
    </source>
</evidence>
<dbReference type="PANTHER" id="PTHR24350">
    <property type="entry name" value="SERINE/THREONINE-PROTEIN KINASE IAL-RELATED"/>
    <property type="match status" value="1"/>
</dbReference>
<sequence>MYASQTGNALNAAEGISREAERRGCPASIVSNDEFDSGKETLQILLRNFGGFFFKETWETLVCNEFALQWSVLSGGGSVPSPKATPEAWVNMVNEIQKAALSTRLGIPMIYGIDAVHGHNNMNGATIFLHNVGLGVPRQSNHIVSLKVLFKTQLQQSQVEHQLRREVEIQSHLRKPNILRLYGYFYDQKRVYLILEYAARGKLYKELQKCKYFSERRAATVSAFLPSAGELKIADFGWSVHTFNRRRTMCGTRDYLPPEIGMKQLLIRGCCLCGRGEAYHPARLLNLNLFPETQIRCLSLLLWNQTSEHCVGKERPNTTHRIAIKEGSKIKWSAASYDSLKNAEVMRPLITVSSLSRAALWNGALRSKNAHFVEHPTPTQVFFVCTTLIFKLKWRSTKTQQCKKA</sequence>
<proteinExistence type="predicted"/>
<keyword evidence="4" id="KW-0418">Kinase</keyword>
<evidence type="ECO:0000256" key="2">
    <source>
        <dbReference type="ARBA" id="ARBA00022679"/>
    </source>
</evidence>
<keyword evidence="2" id="KW-0808">Transferase</keyword>
<keyword evidence="1" id="KW-0723">Serine/threonine-protein kinase</keyword>
<organism evidence="8 9">
    <name type="scientific">Brassica rapa subsp. trilocularis</name>
    <dbReference type="NCBI Taxonomy" id="1813537"/>
    <lineage>
        <taxon>Eukaryota</taxon>
        <taxon>Viridiplantae</taxon>
        <taxon>Streptophyta</taxon>
        <taxon>Embryophyta</taxon>
        <taxon>Tracheophyta</taxon>
        <taxon>Spermatophyta</taxon>
        <taxon>Magnoliopsida</taxon>
        <taxon>eudicotyledons</taxon>
        <taxon>Gunneridae</taxon>
        <taxon>Pentapetalae</taxon>
        <taxon>rosids</taxon>
        <taxon>malvids</taxon>
        <taxon>Brassicales</taxon>
        <taxon>Brassicaceae</taxon>
        <taxon>Brassiceae</taxon>
        <taxon>Brassica</taxon>
    </lineage>
</organism>
<reference evidence="8 9" key="1">
    <citation type="submission" date="2021-03" db="EMBL/GenBank/DDBJ databases">
        <authorList>
            <person name="King G.J."/>
            <person name="Bancroft I."/>
            <person name="Baten A."/>
            <person name="Bloomfield J."/>
            <person name="Borpatragohain P."/>
            <person name="He Z."/>
            <person name="Irish N."/>
            <person name="Irwin J."/>
            <person name="Liu K."/>
            <person name="Mauleon R.P."/>
            <person name="Moore J."/>
            <person name="Morris R."/>
            <person name="Ostergaard L."/>
            <person name="Wang B."/>
            <person name="Wells R."/>
        </authorList>
    </citation>
    <scope>NUCLEOTIDE SEQUENCE [LARGE SCALE GENOMIC DNA]</scope>
    <source>
        <strain evidence="8">R-o-18</strain>
        <tissue evidence="8">Leaf</tissue>
    </source>
</reference>
<keyword evidence="9" id="KW-1185">Reference proteome</keyword>
<dbReference type="SUPFAM" id="SSF51445">
    <property type="entry name" value="(Trans)glycosidases"/>
    <property type="match status" value="1"/>
</dbReference>
<dbReference type="Gene3D" id="1.10.510.10">
    <property type="entry name" value="Transferase(Phosphotransferase) domain 1"/>
    <property type="match status" value="1"/>
</dbReference>
<dbReference type="Gene3D" id="3.20.20.300">
    <property type="entry name" value="Glycoside hydrolase, family 3, N-terminal domain"/>
    <property type="match status" value="1"/>
</dbReference>
<evidence type="ECO:0000256" key="1">
    <source>
        <dbReference type="ARBA" id="ARBA00022527"/>
    </source>
</evidence>
<evidence type="ECO:0000256" key="3">
    <source>
        <dbReference type="ARBA" id="ARBA00022741"/>
    </source>
</evidence>
<dbReference type="EMBL" id="JADBGQ010000008">
    <property type="protein sequence ID" value="KAG5385621.1"/>
    <property type="molecule type" value="Genomic_DNA"/>
</dbReference>
<protein>
    <recommendedName>
        <fullName evidence="7">Protein kinase domain-containing protein</fullName>
    </recommendedName>
</protein>
<name>A0ABQ7LGC6_BRACM</name>
<evidence type="ECO:0000256" key="4">
    <source>
        <dbReference type="ARBA" id="ARBA00022777"/>
    </source>
</evidence>
<dbReference type="Proteomes" id="UP000823674">
    <property type="component" value="Chromosome A09"/>
</dbReference>
<evidence type="ECO:0000256" key="6">
    <source>
        <dbReference type="ARBA" id="ARBA00022840"/>
    </source>
</evidence>
<dbReference type="SMART" id="SM00220">
    <property type="entry name" value="S_TKc"/>
    <property type="match status" value="1"/>
</dbReference>
<dbReference type="PROSITE" id="PS50011">
    <property type="entry name" value="PROTEIN_KINASE_DOM"/>
    <property type="match status" value="1"/>
</dbReference>
<keyword evidence="5" id="KW-0378">Hydrolase</keyword>
<dbReference type="InterPro" id="IPR030616">
    <property type="entry name" value="Aur-like"/>
</dbReference>
<dbReference type="Pfam" id="PF00069">
    <property type="entry name" value="Pkinase"/>
    <property type="match status" value="1"/>
</dbReference>
<dbReference type="InterPro" id="IPR011009">
    <property type="entry name" value="Kinase-like_dom_sf"/>
</dbReference>
<accession>A0ABQ7LGC6</accession>
<evidence type="ECO:0000256" key="5">
    <source>
        <dbReference type="ARBA" id="ARBA00022801"/>
    </source>
</evidence>